<evidence type="ECO:0000256" key="1">
    <source>
        <dbReference type="SAM" id="Phobius"/>
    </source>
</evidence>
<protein>
    <submittedName>
        <fullName evidence="2">Uncharacterized protein</fullName>
    </submittedName>
</protein>
<proteinExistence type="predicted"/>
<keyword evidence="1" id="KW-1133">Transmembrane helix</keyword>
<reference evidence="2" key="1">
    <citation type="journal article" date="2020" name="Stud. Mycol.">
        <title>101 Dothideomycetes genomes: a test case for predicting lifestyles and emergence of pathogens.</title>
        <authorList>
            <person name="Haridas S."/>
            <person name="Albert R."/>
            <person name="Binder M."/>
            <person name="Bloem J."/>
            <person name="Labutti K."/>
            <person name="Salamov A."/>
            <person name="Andreopoulos B."/>
            <person name="Baker S."/>
            <person name="Barry K."/>
            <person name="Bills G."/>
            <person name="Bluhm B."/>
            <person name="Cannon C."/>
            <person name="Castanera R."/>
            <person name="Culley D."/>
            <person name="Daum C."/>
            <person name="Ezra D."/>
            <person name="Gonzalez J."/>
            <person name="Henrissat B."/>
            <person name="Kuo A."/>
            <person name="Liang C."/>
            <person name="Lipzen A."/>
            <person name="Lutzoni F."/>
            <person name="Magnuson J."/>
            <person name="Mondo S."/>
            <person name="Nolan M."/>
            <person name="Ohm R."/>
            <person name="Pangilinan J."/>
            <person name="Park H.-J."/>
            <person name="Ramirez L."/>
            <person name="Alfaro M."/>
            <person name="Sun H."/>
            <person name="Tritt A."/>
            <person name="Yoshinaga Y."/>
            <person name="Zwiers L.-H."/>
            <person name="Turgeon B."/>
            <person name="Goodwin S."/>
            <person name="Spatafora J."/>
            <person name="Crous P."/>
            <person name="Grigoriev I."/>
        </authorList>
    </citation>
    <scope>NUCLEOTIDE SEQUENCE</scope>
    <source>
        <strain evidence="2">CBS 161.51</strain>
    </source>
</reference>
<gene>
    <name evidence="2" type="ORF">EJ02DRAFT_460722</name>
</gene>
<keyword evidence="3" id="KW-1185">Reference proteome</keyword>
<organism evidence="2 3">
    <name type="scientific">Clathrospora elynae</name>
    <dbReference type="NCBI Taxonomy" id="706981"/>
    <lineage>
        <taxon>Eukaryota</taxon>
        <taxon>Fungi</taxon>
        <taxon>Dikarya</taxon>
        <taxon>Ascomycota</taxon>
        <taxon>Pezizomycotina</taxon>
        <taxon>Dothideomycetes</taxon>
        <taxon>Pleosporomycetidae</taxon>
        <taxon>Pleosporales</taxon>
        <taxon>Diademaceae</taxon>
        <taxon>Clathrospora</taxon>
    </lineage>
</organism>
<dbReference type="Proteomes" id="UP000800038">
    <property type="component" value="Unassembled WGS sequence"/>
</dbReference>
<accession>A0A6A5S6A8</accession>
<keyword evidence="1" id="KW-0472">Membrane</keyword>
<evidence type="ECO:0000313" key="3">
    <source>
        <dbReference type="Proteomes" id="UP000800038"/>
    </source>
</evidence>
<keyword evidence="1" id="KW-0812">Transmembrane</keyword>
<feature type="transmembrane region" description="Helical" evidence="1">
    <location>
        <begin position="39"/>
        <end position="59"/>
    </location>
</feature>
<dbReference type="AlphaFoldDB" id="A0A6A5S6A8"/>
<name>A0A6A5S6A8_9PLEO</name>
<dbReference type="EMBL" id="ML976325">
    <property type="protein sequence ID" value="KAF1935024.1"/>
    <property type="molecule type" value="Genomic_DNA"/>
</dbReference>
<sequence length="60" mass="6778">LDLLCLGFLDLGLLCFLLFYVLMYTCLSKLPRRPHNSTTIILLALLKVKDLALLLVLLFG</sequence>
<feature type="transmembrane region" description="Helical" evidence="1">
    <location>
        <begin position="6"/>
        <end position="27"/>
    </location>
</feature>
<feature type="non-terminal residue" evidence="2">
    <location>
        <position position="1"/>
    </location>
</feature>
<evidence type="ECO:0000313" key="2">
    <source>
        <dbReference type="EMBL" id="KAF1935024.1"/>
    </source>
</evidence>